<evidence type="ECO:0008006" key="11">
    <source>
        <dbReference type="Google" id="ProtNLM"/>
    </source>
</evidence>
<keyword evidence="2" id="KW-1003">Cell membrane</keyword>
<feature type="transmembrane region" description="Helical" evidence="8">
    <location>
        <begin position="260"/>
        <end position="283"/>
    </location>
</feature>
<dbReference type="PANTHER" id="PTHR33908:SF11">
    <property type="entry name" value="MEMBRANE PROTEIN"/>
    <property type="match status" value="1"/>
</dbReference>
<feature type="transmembrane region" description="Helical" evidence="8">
    <location>
        <begin position="290"/>
        <end position="314"/>
    </location>
</feature>
<evidence type="ECO:0000256" key="8">
    <source>
        <dbReference type="SAM" id="Phobius"/>
    </source>
</evidence>
<feature type="transmembrane region" description="Helical" evidence="8">
    <location>
        <begin position="212"/>
        <end position="233"/>
    </location>
</feature>
<protein>
    <recommendedName>
        <fullName evidence="11">Glycosyltransferase RgtA/B/C/D-like domain-containing protein</fullName>
    </recommendedName>
</protein>
<gene>
    <name evidence="9" type="ORF">NSU_4810</name>
</gene>
<sequence>MALEAGGATSVKRLIWIAVLLSAVALALRCSTFGNPNLGVDEQFYLLVGQRMHGGALPYVDVWDRKPLGLFLLYWLFAFFPDPVLAYQWGAAAFAAATAWVICRLLLDCTRPQGALLGGLAYLVLLGPFNGFGGQAPVFYNLLIATAALLVWRGAMQLHSGRAISRIDVAMSLCGLAIAVKPTAIFESAFLGLWCAAALWRDGRRMTMIAPILRWMLLGAIPTIAIGAVYMVIGHGNEWWHAMVTSSLTKQVRPPEQLSFLSYALAVRIGPVALLSLWGLVGIRSERPLLAFLAGWLLAATAGLLALLSFFAHYALPLLVPLSVAAGLAFARGGAGRIGFAAFIAVYALWYDFTDFNLSRQARQEMAQLSQLAQAHDGGGGMLVFDGPSWLYAMTGKRFLSPLVFPQHLNSEIERNVSHLDTDREIDRILARRPGVVVMALRPRNEPVNRYATDRVRAYIAGHCRRVGAVTLHERGDEAPIGVFGDCR</sequence>
<keyword evidence="7 8" id="KW-0472">Membrane</keyword>
<feature type="transmembrane region" description="Helical" evidence="8">
    <location>
        <begin position="114"/>
        <end position="132"/>
    </location>
</feature>
<evidence type="ECO:0000256" key="4">
    <source>
        <dbReference type="ARBA" id="ARBA00022679"/>
    </source>
</evidence>
<dbReference type="EMBL" id="AGFM01000093">
    <property type="protein sequence ID" value="EHJ58242.1"/>
    <property type="molecule type" value="Genomic_DNA"/>
</dbReference>
<evidence type="ECO:0000313" key="9">
    <source>
        <dbReference type="EMBL" id="EHJ58242.1"/>
    </source>
</evidence>
<keyword evidence="6 8" id="KW-1133">Transmembrane helix</keyword>
<keyword evidence="4" id="KW-0808">Transferase</keyword>
<dbReference type="PANTHER" id="PTHR33908">
    <property type="entry name" value="MANNOSYLTRANSFERASE YKCB-RELATED"/>
    <property type="match status" value="1"/>
</dbReference>
<dbReference type="PATRIC" id="fig|1088721.3.peg.4723"/>
<organism evidence="9 10">
    <name type="scientific">Novosphingobium pentaromativorans US6-1</name>
    <dbReference type="NCBI Taxonomy" id="1088721"/>
    <lineage>
        <taxon>Bacteria</taxon>
        <taxon>Pseudomonadati</taxon>
        <taxon>Pseudomonadota</taxon>
        <taxon>Alphaproteobacteria</taxon>
        <taxon>Sphingomonadales</taxon>
        <taxon>Sphingomonadaceae</taxon>
        <taxon>Novosphingobium</taxon>
    </lineage>
</organism>
<feature type="transmembrane region" description="Helical" evidence="8">
    <location>
        <begin position="185"/>
        <end position="200"/>
    </location>
</feature>
<evidence type="ECO:0000256" key="3">
    <source>
        <dbReference type="ARBA" id="ARBA00022676"/>
    </source>
</evidence>
<dbReference type="GO" id="GO:0016763">
    <property type="term" value="F:pentosyltransferase activity"/>
    <property type="evidence" value="ECO:0007669"/>
    <property type="project" value="TreeGrafter"/>
</dbReference>
<feature type="transmembrane region" description="Helical" evidence="8">
    <location>
        <begin position="86"/>
        <end position="107"/>
    </location>
</feature>
<dbReference type="InterPro" id="IPR050297">
    <property type="entry name" value="LipidA_mod_glycosyltrf_83"/>
</dbReference>
<keyword evidence="3" id="KW-0328">Glycosyltransferase</keyword>
<evidence type="ECO:0000256" key="6">
    <source>
        <dbReference type="ARBA" id="ARBA00022989"/>
    </source>
</evidence>
<evidence type="ECO:0000256" key="5">
    <source>
        <dbReference type="ARBA" id="ARBA00022692"/>
    </source>
</evidence>
<keyword evidence="5 8" id="KW-0812">Transmembrane</keyword>
<evidence type="ECO:0000256" key="7">
    <source>
        <dbReference type="ARBA" id="ARBA00023136"/>
    </source>
</evidence>
<comment type="caution">
    <text evidence="9">The sequence shown here is derived from an EMBL/GenBank/DDBJ whole genome shotgun (WGS) entry which is preliminary data.</text>
</comment>
<feature type="transmembrane region" description="Helical" evidence="8">
    <location>
        <begin position="334"/>
        <end position="353"/>
    </location>
</feature>
<reference evidence="9 10" key="1">
    <citation type="journal article" date="2012" name="J. Bacteriol.">
        <title>Genome sequence of benzo(a)pyrene-degrading bacterium Novosphingobium pentaromativorans US6-1.</title>
        <authorList>
            <person name="Luo Y.R."/>
            <person name="Kang S.G."/>
            <person name="Kim S.J."/>
            <person name="Kim M.R."/>
            <person name="Li N."/>
            <person name="Lee J.H."/>
            <person name="Kwon K.K."/>
        </authorList>
    </citation>
    <scope>NUCLEOTIDE SEQUENCE [LARGE SCALE GENOMIC DNA]</scope>
    <source>
        <strain evidence="9 10">US6-1</strain>
    </source>
</reference>
<dbReference type="GO" id="GO:0005886">
    <property type="term" value="C:plasma membrane"/>
    <property type="evidence" value="ECO:0007669"/>
    <property type="project" value="UniProtKB-SubCell"/>
</dbReference>
<evidence type="ECO:0000313" key="10">
    <source>
        <dbReference type="Proteomes" id="UP000004030"/>
    </source>
</evidence>
<evidence type="ECO:0000256" key="1">
    <source>
        <dbReference type="ARBA" id="ARBA00004651"/>
    </source>
</evidence>
<proteinExistence type="predicted"/>
<keyword evidence="10" id="KW-1185">Reference proteome</keyword>
<dbReference type="GO" id="GO:0009103">
    <property type="term" value="P:lipopolysaccharide biosynthetic process"/>
    <property type="evidence" value="ECO:0007669"/>
    <property type="project" value="UniProtKB-ARBA"/>
</dbReference>
<name>G6EKD9_9SPHN</name>
<dbReference type="eggNOG" id="COG1807">
    <property type="taxonomic scope" value="Bacteria"/>
</dbReference>
<evidence type="ECO:0000256" key="2">
    <source>
        <dbReference type="ARBA" id="ARBA00022475"/>
    </source>
</evidence>
<dbReference type="OrthoDB" id="345761at2"/>
<dbReference type="AlphaFoldDB" id="G6EKD9"/>
<comment type="subcellular location">
    <subcellularLocation>
        <location evidence="1">Cell membrane</location>
        <topology evidence="1">Multi-pass membrane protein</topology>
    </subcellularLocation>
</comment>
<accession>G6EKD9</accession>
<dbReference type="Proteomes" id="UP000004030">
    <property type="component" value="Unassembled WGS sequence"/>
</dbReference>
<dbReference type="RefSeq" id="WP_007015717.1">
    <property type="nucleotide sequence ID" value="NZ_AGFM01000093.1"/>
</dbReference>